<sequence>MTSTDGIRLGVVRGLQYGLVAKPGTFAPQARDLGAGLLRMFFYWSQLEPEPGRYDWTAVDAVLDQVDDDTELWFTLSAASTWGSTRSTDFLPGSPPVDPAAYEAMLRALVTHCAGRVRYWQCENEPSIPLFWGGTATEYLDLLTLFHRAVKGADPRADVVLGGCPPGVFSNPETPDEERDFFLQLIADGAYDVFDIHLYGDPYRIPATIDGIRTAMRSHGHEKPIMAGEYNGPLLLDYPEVLEHLSDVFSSGGMTPWHTLTTEDFRKGGLSPATAREAMKRLYARMSELPPNLQMFMTGCPPELEDRRHRINARELVVRNLLALSCGLRRTVCWQLGPETPEPPLPEDHLELLQLMFSKFVLMAYDGETLGIRHPSADAFADLAARLDGAESVRRVELPDHPDTYLFEVIRPGRPPLHVSWVRGAEQDIEWSSQGSSSPQ</sequence>
<dbReference type="EMBL" id="JBHUCM010000044">
    <property type="protein sequence ID" value="MFD1544463.1"/>
    <property type="molecule type" value="Genomic_DNA"/>
</dbReference>
<dbReference type="PANTHER" id="PTHR12631:SF10">
    <property type="entry name" value="BETA-XYLOSIDASE-LIKE PROTEIN-RELATED"/>
    <property type="match status" value="1"/>
</dbReference>
<dbReference type="GO" id="GO:0016787">
    <property type="term" value="F:hydrolase activity"/>
    <property type="evidence" value="ECO:0007669"/>
    <property type="project" value="UniProtKB-KW"/>
</dbReference>
<protein>
    <submittedName>
        <fullName evidence="1">Glycoside hydrolase family 44 protein</fullName>
    </submittedName>
</protein>
<evidence type="ECO:0000313" key="1">
    <source>
        <dbReference type="EMBL" id="MFD1544463.1"/>
    </source>
</evidence>
<keyword evidence="2" id="KW-1185">Reference proteome</keyword>
<dbReference type="Proteomes" id="UP001597097">
    <property type="component" value="Unassembled WGS sequence"/>
</dbReference>
<reference evidence="2" key="1">
    <citation type="journal article" date="2019" name="Int. J. Syst. Evol. Microbiol.">
        <title>The Global Catalogue of Microorganisms (GCM) 10K type strain sequencing project: providing services to taxonomists for standard genome sequencing and annotation.</title>
        <authorList>
            <consortium name="The Broad Institute Genomics Platform"/>
            <consortium name="The Broad Institute Genome Sequencing Center for Infectious Disease"/>
            <person name="Wu L."/>
            <person name="Ma J."/>
        </authorList>
    </citation>
    <scope>NUCLEOTIDE SEQUENCE [LARGE SCALE GENOMIC DNA]</scope>
    <source>
        <strain evidence="2">CGMCC 1.15399</strain>
    </source>
</reference>
<dbReference type="InterPro" id="IPR051923">
    <property type="entry name" value="Glycosyl_Hydrolase_39"/>
</dbReference>
<proteinExistence type="predicted"/>
<accession>A0ABW4GNU6</accession>
<keyword evidence="1" id="KW-0378">Hydrolase</keyword>
<comment type="caution">
    <text evidence="1">The sequence shown here is derived from an EMBL/GenBank/DDBJ whole genome shotgun (WGS) entry which is preliminary data.</text>
</comment>
<gene>
    <name evidence="1" type="ORF">ACFSJ0_45985</name>
</gene>
<evidence type="ECO:0000313" key="2">
    <source>
        <dbReference type="Proteomes" id="UP001597097"/>
    </source>
</evidence>
<dbReference type="RefSeq" id="WP_219529216.1">
    <property type="nucleotide sequence ID" value="NZ_JAHKRM010000006.1"/>
</dbReference>
<organism evidence="1 2">
    <name type="scientific">Nonomuraea guangzhouensis</name>
    <dbReference type="NCBI Taxonomy" id="1291555"/>
    <lineage>
        <taxon>Bacteria</taxon>
        <taxon>Bacillati</taxon>
        <taxon>Actinomycetota</taxon>
        <taxon>Actinomycetes</taxon>
        <taxon>Streptosporangiales</taxon>
        <taxon>Streptosporangiaceae</taxon>
        <taxon>Nonomuraea</taxon>
    </lineage>
</organism>
<name>A0ABW4GNU6_9ACTN</name>
<dbReference type="PANTHER" id="PTHR12631">
    <property type="entry name" value="ALPHA-L-IDURONIDASE"/>
    <property type="match status" value="1"/>
</dbReference>